<evidence type="ECO:0000259" key="7">
    <source>
        <dbReference type="SMART" id="SM00905"/>
    </source>
</evidence>
<comment type="catalytic activity">
    <reaction evidence="3">
        <text>7,8-dihydroneopterin 3'-triphosphate = 7,8-dihydromonapterin 3'-triphosphate</text>
        <dbReference type="Rhea" id="RHEA:28346"/>
        <dbReference type="ChEBI" id="CHEBI:58462"/>
        <dbReference type="ChEBI" id="CHEBI:61186"/>
        <dbReference type="EC" id="5.1.99.7"/>
    </reaction>
</comment>
<dbReference type="GO" id="GO:0008719">
    <property type="term" value="F:dihydroneopterin triphosphate 2'-epimerase activity"/>
    <property type="evidence" value="ECO:0007669"/>
    <property type="project" value="UniProtKB-EC"/>
</dbReference>
<dbReference type="PANTHER" id="PTHR42844">
    <property type="entry name" value="DIHYDRONEOPTERIN ALDOLASE 1-RELATED"/>
    <property type="match status" value="1"/>
</dbReference>
<evidence type="ECO:0000256" key="1">
    <source>
        <dbReference type="ARBA" id="ARBA00005708"/>
    </source>
</evidence>
<dbReference type="NCBIfam" id="NF008418">
    <property type="entry name" value="PRK11245.1"/>
    <property type="match status" value="1"/>
</dbReference>
<dbReference type="InterPro" id="IPR006157">
    <property type="entry name" value="FolB_dom"/>
</dbReference>
<keyword evidence="2 8" id="KW-0413">Isomerase</keyword>
<evidence type="ECO:0000256" key="4">
    <source>
        <dbReference type="ARBA" id="ARBA00044039"/>
    </source>
</evidence>
<name>A0ABW8PZH3_9GAMM</name>
<dbReference type="Proteomes" id="UP001621714">
    <property type="component" value="Unassembled WGS sequence"/>
</dbReference>
<evidence type="ECO:0000256" key="5">
    <source>
        <dbReference type="ARBA" id="ARBA00044197"/>
    </source>
</evidence>
<dbReference type="EMBL" id="JBANFI010000005">
    <property type="protein sequence ID" value="MFK7161304.1"/>
    <property type="molecule type" value="Genomic_DNA"/>
</dbReference>
<proteinExistence type="inferred from homology"/>
<accession>A0ABW8PZH3</accession>
<evidence type="ECO:0000256" key="3">
    <source>
        <dbReference type="ARBA" id="ARBA00043806"/>
    </source>
</evidence>
<keyword evidence="9" id="KW-1185">Reference proteome</keyword>
<dbReference type="EC" id="5.1.99.7" evidence="4"/>
<evidence type="ECO:0000313" key="8">
    <source>
        <dbReference type="EMBL" id="MFK7161304.1"/>
    </source>
</evidence>
<gene>
    <name evidence="8" type="primary">folX</name>
    <name evidence="8" type="ORF">V6U78_09675</name>
</gene>
<dbReference type="SUPFAM" id="SSF55620">
    <property type="entry name" value="Tetrahydrobiopterin biosynthesis enzymes-like"/>
    <property type="match status" value="1"/>
</dbReference>
<reference evidence="8 9" key="1">
    <citation type="submission" date="2024-02" db="EMBL/GenBank/DDBJ databases">
        <title>Marinospirillum sp. MEB 164 isolated from Lonar lake sediment.</title>
        <authorList>
            <person name="Joshi A."/>
            <person name="Thite S."/>
        </authorList>
    </citation>
    <scope>NUCLEOTIDE SEQUENCE [LARGE SCALE GENOMIC DNA]</scope>
    <source>
        <strain evidence="8 9">MEB164</strain>
    </source>
</reference>
<dbReference type="SMART" id="SM00905">
    <property type="entry name" value="FolB"/>
    <property type="match status" value="1"/>
</dbReference>
<dbReference type="Gene3D" id="3.30.1130.10">
    <property type="match status" value="1"/>
</dbReference>
<feature type="domain" description="Dihydroneopterin aldolase/epimerase" evidence="7">
    <location>
        <begin position="12"/>
        <end position="122"/>
    </location>
</feature>
<evidence type="ECO:0000256" key="6">
    <source>
        <dbReference type="ARBA" id="ARBA00044306"/>
    </source>
</evidence>
<evidence type="ECO:0000256" key="2">
    <source>
        <dbReference type="ARBA" id="ARBA00023235"/>
    </source>
</evidence>
<evidence type="ECO:0000313" key="9">
    <source>
        <dbReference type="Proteomes" id="UP001621714"/>
    </source>
</evidence>
<dbReference type="RefSeq" id="WP_405340154.1">
    <property type="nucleotide sequence ID" value="NZ_JBANFI010000005.1"/>
</dbReference>
<dbReference type="InterPro" id="IPR043133">
    <property type="entry name" value="GTP-CH-I_C/QueF"/>
</dbReference>
<protein>
    <recommendedName>
        <fullName evidence="5">Dihydroneopterin triphosphate 2'-epimerase</fullName>
        <ecNumber evidence="4">5.1.99.7</ecNumber>
    </recommendedName>
    <alternativeName>
        <fullName evidence="6">D-erythro-7,8-dihydroneopterin triphosphate epimerase</fullName>
    </alternativeName>
</protein>
<sequence length="127" mass="14694">MPLSDADALATIRIKNLRLRTYIGIKEDEIQNQQDIVINVVLKYPADRAVAFNQIDEALNYRTITKKLIQHVEQGRFALLERLTRELLDLVMEHQQVLWAQVEVDKPHALRFSDSVSITLSAKRDLE</sequence>
<dbReference type="NCBIfam" id="TIGR00526">
    <property type="entry name" value="folB_dom"/>
    <property type="match status" value="1"/>
</dbReference>
<dbReference type="InterPro" id="IPR006156">
    <property type="entry name" value="Dihydroneopterin_aldolase"/>
</dbReference>
<organism evidence="8 9">
    <name type="scientific">Marinospirillum alkalitolerans</name>
    <dbReference type="NCBI Taxonomy" id="3123374"/>
    <lineage>
        <taxon>Bacteria</taxon>
        <taxon>Pseudomonadati</taxon>
        <taxon>Pseudomonadota</taxon>
        <taxon>Gammaproteobacteria</taxon>
        <taxon>Oceanospirillales</taxon>
        <taxon>Oceanospirillaceae</taxon>
        <taxon>Marinospirillum</taxon>
    </lineage>
</organism>
<comment type="caution">
    <text evidence="8">The sequence shown here is derived from an EMBL/GenBank/DDBJ whole genome shotgun (WGS) entry which is preliminary data.</text>
</comment>
<dbReference type="Pfam" id="PF02152">
    <property type="entry name" value="FolB"/>
    <property type="match status" value="1"/>
</dbReference>
<dbReference type="PANTHER" id="PTHR42844:SF10">
    <property type="entry name" value="DIHYDRONEOPTERIN TRIPHOSPHATE 2'-EPIMERASE"/>
    <property type="match status" value="1"/>
</dbReference>
<comment type="similarity">
    <text evidence="1">Belongs to the DHNA family.</text>
</comment>